<dbReference type="PANTHER" id="PTHR34474">
    <property type="entry name" value="SIGNAL TRANSDUCTION PROTEIN TRAP"/>
    <property type="match status" value="1"/>
</dbReference>
<organism evidence="2 3">
    <name type="scientific">Streptantibioticus parmotrematis</name>
    <dbReference type="NCBI Taxonomy" id="2873249"/>
    <lineage>
        <taxon>Bacteria</taxon>
        <taxon>Bacillati</taxon>
        <taxon>Actinomycetota</taxon>
        <taxon>Actinomycetes</taxon>
        <taxon>Kitasatosporales</taxon>
        <taxon>Streptomycetaceae</taxon>
        <taxon>Streptantibioticus</taxon>
    </lineage>
</organism>
<evidence type="ECO:0000313" key="2">
    <source>
        <dbReference type="EMBL" id="MBY8886404.1"/>
    </source>
</evidence>
<dbReference type="SUPFAM" id="SSF54909">
    <property type="entry name" value="Dimeric alpha+beta barrel"/>
    <property type="match status" value="2"/>
</dbReference>
<keyword evidence="2" id="KW-0560">Oxidoreductase</keyword>
<sequence length="205" mass="22316">MTYFTVVNVFTLKNPDEAAAFENRFGTHVQWMREREGFQAHQAVRQDDEPATYVNFGWWDKPESFQAVMASDTFQAHAKEFHELVDVVADPSLGVLSVEGQASAGDAPLVALEFIEAKGDQEEFEAAYAAYAQAAARAAGFAWADLAKSLFTPGKYTAVTRWEDRDGFATAKALPQYAALTALATIRTVTAAPVAGTRTPEGARA</sequence>
<dbReference type="Pfam" id="PF03992">
    <property type="entry name" value="ABM"/>
    <property type="match status" value="2"/>
</dbReference>
<dbReference type="Gene3D" id="3.30.70.100">
    <property type="match status" value="2"/>
</dbReference>
<dbReference type="InterPro" id="IPR007138">
    <property type="entry name" value="ABM_dom"/>
</dbReference>
<dbReference type="InterPro" id="IPR050404">
    <property type="entry name" value="Heme-degrading_MO"/>
</dbReference>
<proteinExistence type="predicted"/>
<name>A0ABS7QT82_9ACTN</name>
<dbReference type="PANTHER" id="PTHR34474:SF2">
    <property type="entry name" value="SIGNAL TRANSDUCTION PROTEIN TRAP"/>
    <property type="match status" value="1"/>
</dbReference>
<gene>
    <name evidence="2" type="ORF">K7472_16235</name>
</gene>
<dbReference type="PROSITE" id="PS51725">
    <property type="entry name" value="ABM"/>
    <property type="match status" value="1"/>
</dbReference>
<protein>
    <submittedName>
        <fullName evidence="2">Antibiotic biosynthesis monooxygenase</fullName>
    </submittedName>
</protein>
<dbReference type="RefSeq" id="WP_222978606.1">
    <property type="nucleotide sequence ID" value="NZ_JAINVZ010000010.1"/>
</dbReference>
<reference evidence="2 3" key="1">
    <citation type="submission" date="2021-08" db="EMBL/GenBank/DDBJ databases">
        <title>Streptomyces sp. PTM05 isolated from lichen.</title>
        <authorList>
            <person name="Somphong A."/>
            <person name="Phongsopitanun W."/>
            <person name="Tanasupawat S."/>
        </authorList>
    </citation>
    <scope>NUCLEOTIDE SEQUENCE [LARGE SCALE GENOMIC DNA]</scope>
    <source>
        <strain evidence="2 3">Ptm05</strain>
    </source>
</reference>
<evidence type="ECO:0000259" key="1">
    <source>
        <dbReference type="PROSITE" id="PS51725"/>
    </source>
</evidence>
<keyword evidence="3" id="KW-1185">Reference proteome</keyword>
<feature type="domain" description="ABM" evidence="1">
    <location>
        <begin position="4"/>
        <end position="96"/>
    </location>
</feature>
<dbReference type="GO" id="GO:0004497">
    <property type="term" value="F:monooxygenase activity"/>
    <property type="evidence" value="ECO:0007669"/>
    <property type="project" value="UniProtKB-KW"/>
</dbReference>
<dbReference type="Proteomes" id="UP001198565">
    <property type="component" value="Unassembled WGS sequence"/>
</dbReference>
<dbReference type="InterPro" id="IPR011008">
    <property type="entry name" value="Dimeric_a/b-barrel"/>
</dbReference>
<keyword evidence="2" id="KW-0503">Monooxygenase</keyword>
<dbReference type="EMBL" id="JAINVZ010000010">
    <property type="protein sequence ID" value="MBY8886404.1"/>
    <property type="molecule type" value="Genomic_DNA"/>
</dbReference>
<accession>A0ABS7QT82</accession>
<comment type="caution">
    <text evidence="2">The sequence shown here is derived from an EMBL/GenBank/DDBJ whole genome shotgun (WGS) entry which is preliminary data.</text>
</comment>
<evidence type="ECO:0000313" key="3">
    <source>
        <dbReference type="Proteomes" id="UP001198565"/>
    </source>
</evidence>